<dbReference type="PANTHER" id="PTHR46211">
    <property type="entry name" value="GLYCEROPHOSPHORYL DIESTER PHOSPHODIESTERASE"/>
    <property type="match status" value="1"/>
</dbReference>
<reference evidence="2 3" key="1">
    <citation type="submission" date="2021-03" db="EMBL/GenBank/DDBJ databases">
        <title>Genomic Encyclopedia of Type Strains, Phase IV (KMG-IV): sequencing the most valuable type-strain genomes for metagenomic binning, comparative biology and taxonomic classification.</title>
        <authorList>
            <person name="Goeker M."/>
        </authorList>
    </citation>
    <scope>NUCLEOTIDE SEQUENCE [LARGE SCALE GENOMIC DNA]</scope>
    <source>
        <strain evidence="2 3">DSM 23491</strain>
    </source>
</reference>
<feature type="domain" description="GP-PDE" evidence="1">
    <location>
        <begin position="3"/>
        <end position="240"/>
    </location>
</feature>
<dbReference type="Gene3D" id="3.20.20.190">
    <property type="entry name" value="Phosphatidylinositol (PI) phosphodiesterase"/>
    <property type="match status" value="1"/>
</dbReference>
<dbReference type="InterPro" id="IPR030395">
    <property type="entry name" value="GP_PDE_dom"/>
</dbReference>
<comment type="caution">
    <text evidence="2">The sequence shown here is derived from an EMBL/GenBank/DDBJ whole genome shotgun (WGS) entry which is preliminary data.</text>
</comment>
<evidence type="ECO:0000313" key="3">
    <source>
        <dbReference type="Proteomes" id="UP001519273"/>
    </source>
</evidence>
<evidence type="ECO:0000313" key="2">
    <source>
        <dbReference type="EMBL" id="MBP1937768.1"/>
    </source>
</evidence>
<dbReference type="GO" id="GO:0008889">
    <property type="term" value="F:glycerophosphodiester phosphodiesterase activity"/>
    <property type="evidence" value="ECO:0007669"/>
    <property type="project" value="UniProtKB-EC"/>
</dbReference>
<name>A0ABS4H5H0_9BACL</name>
<dbReference type="EMBL" id="JAGGKP010000007">
    <property type="protein sequence ID" value="MBP1937768.1"/>
    <property type="molecule type" value="Genomic_DNA"/>
</dbReference>
<protein>
    <submittedName>
        <fullName evidence="2">Glycerophosphoryl diester phosphodiesterase</fullName>
        <ecNumber evidence="2">3.1.4.46</ecNumber>
    </submittedName>
</protein>
<evidence type="ECO:0000259" key="1">
    <source>
        <dbReference type="PROSITE" id="PS51704"/>
    </source>
</evidence>
<dbReference type="PROSITE" id="PS51704">
    <property type="entry name" value="GP_PDE"/>
    <property type="match status" value="1"/>
</dbReference>
<keyword evidence="2" id="KW-0378">Hydrolase</keyword>
<dbReference type="PANTHER" id="PTHR46211:SF14">
    <property type="entry name" value="GLYCEROPHOSPHODIESTER PHOSPHODIESTERASE"/>
    <property type="match status" value="1"/>
</dbReference>
<dbReference type="InterPro" id="IPR017946">
    <property type="entry name" value="PLC-like_Pdiesterase_TIM-brl"/>
</dbReference>
<dbReference type="Pfam" id="PF03009">
    <property type="entry name" value="GDPD"/>
    <property type="match status" value="1"/>
</dbReference>
<dbReference type="RefSeq" id="WP_209850988.1">
    <property type="nucleotide sequence ID" value="NZ_CBCRVE010000004.1"/>
</dbReference>
<proteinExistence type="predicted"/>
<dbReference type="SUPFAM" id="SSF51695">
    <property type="entry name" value="PLC-like phosphodiesterases"/>
    <property type="match status" value="1"/>
</dbReference>
<sequence length="246" mass="27855">MGNPCVAHRGYSAVAPENTLAAVRLAMTEPYVQWIEIDVQLSLDGIPVVIHDYTLNRTTNGRGRVGDYTCEELQNLDAGRWKGKAYAGEQIPTLMEVLQLVCGRLRVNIELKTKGDMYPGLEEIVVHCVRAHHMQHDVCITSFDVNSIRKAKRLAPEIATGLIVDYRPHDLIDQLVLEECSMLSIDYRHVDAKLLQQLRQYNMSTMAWTVNHSKDMIKLAEISPDILICTNDPDVWKETFLSNHAD</sequence>
<gene>
    <name evidence="2" type="ORF">J2Z20_002683</name>
</gene>
<organism evidence="2 3">
    <name type="scientific">Paenibacillus sediminis</name>
    <dbReference type="NCBI Taxonomy" id="664909"/>
    <lineage>
        <taxon>Bacteria</taxon>
        <taxon>Bacillati</taxon>
        <taxon>Bacillota</taxon>
        <taxon>Bacilli</taxon>
        <taxon>Bacillales</taxon>
        <taxon>Paenibacillaceae</taxon>
        <taxon>Paenibacillus</taxon>
    </lineage>
</organism>
<dbReference type="Proteomes" id="UP001519273">
    <property type="component" value="Unassembled WGS sequence"/>
</dbReference>
<dbReference type="EC" id="3.1.4.46" evidence="2"/>
<accession>A0ABS4H5H0</accession>
<keyword evidence="3" id="KW-1185">Reference proteome</keyword>